<evidence type="ECO:0000313" key="2">
    <source>
        <dbReference type="EMBL" id="MUI16438.1"/>
    </source>
</evidence>
<dbReference type="SUPFAM" id="SSF53474">
    <property type="entry name" value="alpha/beta-Hydrolases"/>
    <property type="match status" value="1"/>
</dbReference>
<dbReference type="Proteomes" id="UP000431684">
    <property type="component" value="Unassembled WGS sequence"/>
</dbReference>
<proteinExistence type="predicted"/>
<evidence type="ECO:0000313" key="3">
    <source>
        <dbReference type="Proteomes" id="UP000431684"/>
    </source>
</evidence>
<dbReference type="EMBL" id="WNWM01000002">
    <property type="protein sequence ID" value="MUI16438.1"/>
    <property type="molecule type" value="Genomic_DNA"/>
</dbReference>
<keyword evidence="3" id="KW-1185">Reference proteome</keyword>
<dbReference type="RefSeq" id="WP_155711996.1">
    <property type="nucleotide sequence ID" value="NZ_BMWU01000008.1"/>
</dbReference>
<sequence>MKPILHFAHANSYPAGTYRQLFEQLDKDFDVQALDMHAHNPAYPVQDGWQKLVDELVAELTARYRGEPVILVGHSLGGMLSLMAAAQRPELARCVVLLDSPVLAGWRAFAWRLVKRFSAEDRYSPSRLSMRRRNVWPGEADALRHFASKELFAAWAPGVLQDYLHAGLAPHPEGVQLRFSREAETAVYRTLPHHIGHLVAGEFPVPVGYLAGRISIENRQAGLTATKALVGRNFRLMPGGHLFPMEFPVLTAQAVRDMVCDLIGGELALCETAQRLQTA</sequence>
<comment type="caution">
    <text evidence="2">The sequence shown here is derived from an EMBL/GenBank/DDBJ whole genome shotgun (WGS) entry which is preliminary data.</text>
</comment>
<dbReference type="PANTHER" id="PTHR46438">
    <property type="entry name" value="ALPHA/BETA-HYDROLASES SUPERFAMILY PROTEIN"/>
    <property type="match status" value="1"/>
</dbReference>
<dbReference type="Gene3D" id="3.40.50.1820">
    <property type="entry name" value="alpha/beta hydrolase"/>
    <property type="match status" value="1"/>
</dbReference>
<reference evidence="2 3" key="1">
    <citation type="submission" date="2019-11" db="EMBL/GenBank/DDBJ databases">
        <title>Draft Genome Sequences of Six Type Strains of the Genus Massilia.</title>
        <authorList>
            <person name="Miess H."/>
            <person name="Frediansyah A."/>
            <person name="Goeker M."/>
            <person name="Gross H."/>
        </authorList>
    </citation>
    <scope>NUCLEOTIDE SEQUENCE [LARGE SCALE GENOMIC DNA]</scope>
    <source>
        <strain evidence="2 3">DSM 17513</strain>
    </source>
</reference>
<gene>
    <name evidence="2" type="ORF">GJV26_28860</name>
</gene>
<keyword evidence="2" id="KW-0378">Hydrolase</keyword>
<accession>A0A6I3XVB8</accession>
<dbReference type="AlphaFoldDB" id="A0A6I3XVB8"/>
<name>A0A6I3XVB8_9BURK</name>
<dbReference type="Pfam" id="PF12697">
    <property type="entry name" value="Abhydrolase_6"/>
    <property type="match status" value="1"/>
</dbReference>
<organism evidence="2 3">
    <name type="scientific">Pseudoduganella dura</name>
    <dbReference type="NCBI Taxonomy" id="321982"/>
    <lineage>
        <taxon>Bacteria</taxon>
        <taxon>Pseudomonadati</taxon>
        <taxon>Pseudomonadota</taxon>
        <taxon>Betaproteobacteria</taxon>
        <taxon>Burkholderiales</taxon>
        <taxon>Oxalobacteraceae</taxon>
        <taxon>Telluria group</taxon>
        <taxon>Pseudoduganella</taxon>
    </lineage>
</organism>
<dbReference type="InterPro" id="IPR000073">
    <property type="entry name" value="AB_hydrolase_1"/>
</dbReference>
<dbReference type="InterPro" id="IPR029058">
    <property type="entry name" value="AB_hydrolase_fold"/>
</dbReference>
<feature type="domain" description="AB hydrolase-1" evidence="1">
    <location>
        <begin position="7"/>
        <end position="253"/>
    </location>
</feature>
<dbReference type="OrthoDB" id="5729753at2"/>
<protein>
    <submittedName>
        <fullName evidence="2">Alpha/beta fold hydrolase</fullName>
    </submittedName>
</protein>
<dbReference type="GO" id="GO:0016787">
    <property type="term" value="F:hydrolase activity"/>
    <property type="evidence" value="ECO:0007669"/>
    <property type="project" value="UniProtKB-KW"/>
</dbReference>
<evidence type="ECO:0000259" key="1">
    <source>
        <dbReference type="Pfam" id="PF12697"/>
    </source>
</evidence>